<accession>A0A2K8Z8M2</accession>
<dbReference type="Pfam" id="PF01966">
    <property type="entry name" value="HD"/>
    <property type="match status" value="1"/>
</dbReference>
<feature type="domain" description="HD/PDEase" evidence="1">
    <location>
        <begin position="19"/>
        <end position="111"/>
    </location>
</feature>
<dbReference type="EMBL" id="CP025096">
    <property type="protein sequence ID" value="AUD06217.1"/>
    <property type="molecule type" value="Genomic_DNA"/>
</dbReference>
<dbReference type="InterPro" id="IPR003607">
    <property type="entry name" value="HD/PDEase_dom"/>
</dbReference>
<sequence>MQAIANLFAQGGDDAYFGEPITQLEHALQCAQLAEEAGADDDTIVAAFLHDIGHLMPPDMVVGGSTMGYMDGYGTVDHERLAADYLRERGFSEKVAQLIENHVNAKRYLVFKNPAYFARLSEASLKTLEFQGGPMTAAEALSFETNPYFKGILLMRTWDEQAKIPGLPTPDINYYMSIVERTANRVD</sequence>
<dbReference type="PANTHER" id="PTHR40202:SF1">
    <property type="entry name" value="HD DOMAIN-CONTAINING PROTEIN"/>
    <property type="match status" value="1"/>
</dbReference>
<organism evidence="2 3">
    <name type="scientific">Spirosoma pollinicola</name>
    <dbReference type="NCBI Taxonomy" id="2057025"/>
    <lineage>
        <taxon>Bacteria</taxon>
        <taxon>Pseudomonadati</taxon>
        <taxon>Bacteroidota</taxon>
        <taxon>Cytophagia</taxon>
        <taxon>Cytophagales</taxon>
        <taxon>Cytophagaceae</taxon>
        <taxon>Spirosoma</taxon>
    </lineage>
</organism>
<dbReference type="KEGG" id="spir:CWM47_32850"/>
<dbReference type="InterPro" id="IPR006674">
    <property type="entry name" value="HD_domain"/>
</dbReference>
<gene>
    <name evidence="2" type="ORF">CWM47_32850</name>
</gene>
<evidence type="ECO:0000313" key="3">
    <source>
        <dbReference type="Proteomes" id="UP000232883"/>
    </source>
</evidence>
<keyword evidence="3" id="KW-1185">Reference proteome</keyword>
<dbReference type="InterPro" id="IPR052567">
    <property type="entry name" value="OP_Dioxygenase"/>
</dbReference>
<evidence type="ECO:0000259" key="1">
    <source>
        <dbReference type="SMART" id="SM00471"/>
    </source>
</evidence>
<dbReference type="Proteomes" id="UP000232883">
    <property type="component" value="Chromosome"/>
</dbReference>
<evidence type="ECO:0000313" key="2">
    <source>
        <dbReference type="EMBL" id="AUD06217.1"/>
    </source>
</evidence>
<name>A0A2K8Z8M2_9BACT</name>
<reference evidence="2 3" key="1">
    <citation type="submission" date="2017-11" db="EMBL/GenBank/DDBJ databases">
        <title>Taxonomic description and genome sequences of Spirosoma HA7 sp. nov., isolated from pollen microhabitat of Corylus avellana.</title>
        <authorList>
            <person name="Ambika Manirajan B."/>
            <person name="Suarez C."/>
            <person name="Ratering S."/>
            <person name="Geissler-Plaum R."/>
            <person name="Cardinale M."/>
            <person name="Sylvia S."/>
        </authorList>
    </citation>
    <scope>NUCLEOTIDE SEQUENCE [LARGE SCALE GENOMIC DNA]</scope>
    <source>
        <strain evidence="2 3">HA7</strain>
    </source>
</reference>
<dbReference type="RefSeq" id="WP_100992767.1">
    <property type="nucleotide sequence ID" value="NZ_CP025096.1"/>
</dbReference>
<dbReference type="Gene3D" id="1.10.3210.10">
    <property type="entry name" value="Hypothetical protein af1432"/>
    <property type="match status" value="1"/>
</dbReference>
<dbReference type="SMART" id="SM00471">
    <property type="entry name" value="HDc"/>
    <property type="match status" value="1"/>
</dbReference>
<dbReference type="InterPro" id="IPR006675">
    <property type="entry name" value="HDIG_dom"/>
</dbReference>
<proteinExistence type="predicted"/>
<dbReference type="GO" id="GO:0016787">
    <property type="term" value="F:hydrolase activity"/>
    <property type="evidence" value="ECO:0007669"/>
    <property type="project" value="UniProtKB-KW"/>
</dbReference>
<dbReference type="OrthoDB" id="823268at2"/>
<dbReference type="AlphaFoldDB" id="A0A2K8Z8M2"/>
<dbReference type="CDD" id="cd00077">
    <property type="entry name" value="HDc"/>
    <property type="match status" value="1"/>
</dbReference>
<dbReference type="PANTHER" id="PTHR40202">
    <property type="match status" value="1"/>
</dbReference>
<protein>
    <submittedName>
        <fullName evidence="2">Phosphohydrolase</fullName>
    </submittedName>
</protein>
<keyword evidence="2" id="KW-0378">Hydrolase</keyword>
<dbReference type="NCBIfam" id="TIGR00277">
    <property type="entry name" value="HDIG"/>
    <property type="match status" value="1"/>
</dbReference>
<dbReference type="SUPFAM" id="SSF109604">
    <property type="entry name" value="HD-domain/PDEase-like"/>
    <property type="match status" value="1"/>
</dbReference>